<gene>
    <name evidence="6" type="ORF">TRICI_006506</name>
</gene>
<dbReference type="InterPro" id="IPR052414">
    <property type="entry name" value="U3_snoRNA-assoc_WDR"/>
</dbReference>
<keyword evidence="7" id="KW-1185">Reference proteome</keyword>
<evidence type="ECO:0000256" key="4">
    <source>
        <dbReference type="SAM" id="MobiDB-lite"/>
    </source>
</evidence>
<evidence type="ECO:0000256" key="3">
    <source>
        <dbReference type="ARBA" id="ARBA00038335"/>
    </source>
</evidence>
<feature type="compositionally biased region" description="Acidic residues" evidence="4">
    <location>
        <begin position="609"/>
        <end position="675"/>
    </location>
</feature>
<dbReference type="EMBL" id="SWFS01000541">
    <property type="protein sequence ID" value="KAA8898551.1"/>
    <property type="molecule type" value="Genomic_DNA"/>
</dbReference>
<evidence type="ECO:0000256" key="2">
    <source>
        <dbReference type="ARBA" id="ARBA00023242"/>
    </source>
</evidence>
<dbReference type="Gene3D" id="2.130.10.10">
    <property type="entry name" value="YVTN repeat-like/Quinoprotein amine dehydrogenase"/>
    <property type="match status" value="1"/>
</dbReference>
<protein>
    <recommendedName>
        <fullName evidence="5">Small-subunit processome Utp12 domain-containing protein</fullName>
    </recommendedName>
</protein>
<proteinExistence type="inferred from homology"/>
<feature type="region of interest" description="Disordered" evidence="4">
    <location>
        <begin position="413"/>
        <end position="445"/>
    </location>
</feature>
<feature type="compositionally biased region" description="Polar residues" evidence="4">
    <location>
        <begin position="422"/>
        <end position="442"/>
    </location>
</feature>
<name>A0A6A1LPX0_9ASCO</name>
<accession>A0A6A1LPX0</accession>
<reference evidence="6" key="1">
    <citation type="journal article" date="2019" name="G3 (Bethesda)">
        <title>Genome Assemblies of Two Rare Opportunistic Yeast Pathogens: Diutina rugosa (syn. Candida rugosa) and Trichomonascus ciferrii (syn. Candida ciferrii).</title>
        <authorList>
            <person name="Mixao V."/>
            <person name="Saus E."/>
            <person name="Hansen A.P."/>
            <person name="Lass-Florl C."/>
            <person name="Gabaldon T."/>
        </authorList>
    </citation>
    <scope>NUCLEOTIDE SEQUENCE</scope>
    <source>
        <strain evidence="6">CBS 4856</strain>
    </source>
</reference>
<dbReference type="Proteomes" id="UP000761534">
    <property type="component" value="Unassembled WGS sequence"/>
</dbReference>
<dbReference type="OrthoDB" id="30195at2759"/>
<feature type="compositionally biased region" description="Basic residues" evidence="4">
    <location>
        <begin position="679"/>
        <end position="692"/>
    </location>
</feature>
<comment type="subcellular location">
    <subcellularLocation>
        <location evidence="1">Nucleus</location>
    </subcellularLocation>
</comment>
<evidence type="ECO:0000313" key="6">
    <source>
        <dbReference type="EMBL" id="KAA8898551.1"/>
    </source>
</evidence>
<dbReference type="InterPro" id="IPR036322">
    <property type="entry name" value="WD40_repeat_dom_sf"/>
</dbReference>
<dbReference type="GO" id="GO:0000462">
    <property type="term" value="P:maturation of SSU-rRNA from tricistronic rRNA transcript (SSU-rRNA, 5.8S rRNA, LSU-rRNA)"/>
    <property type="evidence" value="ECO:0007669"/>
    <property type="project" value="TreeGrafter"/>
</dbReference>
<dbReference type="PANTHER" id="PTHR44267">
    <property type="entry name" value="WD REPEAT-CONTAINING PROTEIN 43"/>
    <property type="match status" value="1"/>
</dbReference>
<dbReference type="PANTHER" id="PTHR44267:SF1">
    <property type="entry name" value="WD REPEAT-CONTAINING PROTEIN 43"/>
    <property type="match status" value="1"/>
</dbReference>
<organism evidence="6 7">
    <name type="scientific">Trichomonascus ciferrii</name>
    <dbReference type="NCBI Taxonomy" id="44093"/>
    <lineage>
        <taxon>Eukaryota</taxon>
        <taxon>Fungi</taxon>
        <taxon>Dikarya</taxon>
        <taxon>Ascomycota</taxon>
        <taxon>Saccharomycotina</taxon>
        <taxon>Dipodascomycetes</taxon>
        <taxon>Dipodascales</taxon>
        <taxon>Trichomonascaceae</taxon>
        <taxon>Trichomonascus</taxon>
        <taxon>Trichomonascus ciferrii complex</taxon>
    </lineage>
</organism>
<dbReference type="VEuPathDB" id="FungiDB:TRICI_006506"/>
<comment type="similarity">
    <text evidence="3">Belongs to the UTP5 family.</text>
</comment>
<sequence length="692" mass="75849">MDQTQVISSRFDPFGQFYASVVPSLDLNKVQVHSTSNEGRLEGEMTLDKGITVSSLSWAVFNSSSSKQQQRKKRKRSSVTGLGKVLEDLVVAIGTNKGSILLYSPSQGAIVHKITDIHSVPVTSLESVGSILWSCDYSSVISSYDLSLHKERAKFGSPEKDVRLIKPVENQQLGDILLGSTNIQLVDSASHKKPVKSFPGFVHPVAKILQSNTKSDLFLAASQSERNVNINSVEKGSSIKILTAQSDVQEMCLSEDESALAVVTDDGMVEIFLNPLEVVSTPSKSRKGSQAVKSNIQISISRPKSLQTVRVDNVRFAKDYVILTWLENASVPVFEHVNWKDSNTEKPLSGLIELTRAHRTVAKGQADNKVNGVDPAAVAPYNEATSVVSSGKDVKSLESEDEEEEGTLAERLDALEVDAGQKPSTNNRTKSTNKGNGANTPSKVEFSTPGTFTTILTQALKTNDHALLESCLVNRAENVIKLSIQRLDSKLAVKLLERLAEKIARNPSQSGQLNIWIKWVMIAHGGYLVTLPNLLKTLSSLHSTLSDRVSTLPRLLALQGRLELLNSQMELRRDILESSNKATTNDDEDNEEDEEAVEYIEDGAYIANGEEDMDSDDDDEDLDVDEDSDNEGFIDIEAGEDDAEDDDDANSDMEVGEPMSADDLDDDEEDEEDQEPQIKPKKKTNGSIKSKK</sequence>
<evidence type="ECO:0000259" key="5">
    <source>
        <dbReference type="Pfam" id="PF04003"/>
    </source>
</evidence>
<feature type="domain" description="Small-subunit processome Utp12" evidence="5">
    <location>
        <begin position="463"/>
        <end position="566"/>
    </location>
</feature>
<dbReference type="InterPro" id="IPR015943">
    <property type="entry name" value="WD40/YVTN_repeat-like_dom_sf"/>
</dbReference>
<dbReference type="InterPro" id="IPR007148">
    <property type="entry name" value="SSU_processome_Utp12"/>
</dbReference>
<dbReference type="AlphaFoldDB" id="A0A6A1LPX0"/>
<dbReference type="GO" id="GO:0032040">
    <property type="term" value="C:small-subunit processome"/>
    <property type="evidence" value="ECO:0007669"/>
    <property type="project" value="UniProtKB-ARBA"/>
</dbReference>
<feature type="region of interest" description="Disordered" evidence="4">
    <location>
        <begin position="604"/>
        <end position="692"/>
    </location>
</feature>
<dbReference type="Pfam" id="PF04003">
    <property type="entry name" value="Utp12"/>
    <property type="match status" value="1"/>
</dbReference>
<evidence type="ECO:0000313" key="7">
    <source>
        <dbReference type="Proteomes" id="UP000761534"/>
    </source>
</evidence>
<keyword evidence="2" id="KW-0539">Nucleus</keyword>
<dbReference type="SUPFAM" id="SSF50978">
    <property type="entry name" value="WD40 repeat-like"/>
    <property type="match status" value="1"/>
</dbReference>
<evidence type="ECO:0000256" key="1">
    <source>
        <dbReference type="ARBA" id="ARBA00004123"/>
    </source>
</evidence>
<comment type="caution">
    <text evidence="6">The sequence shown here is derived from an EMBL/GenBank/DDBJ whole genome shotgun (WGS) entry which is preliminary data.</text>
</comment>